<gene>
    <name evidence="2" type="ORF">GSUB_01500</name>
</gene>
<dbReference type="SUPFAM" id="SSF53098">
    <property type="entry name" value="Ribonuclease H-like"/>
    <property type="match status" value="1"/>
</dbReference>
<dbReference type="PANTHER" id="PTHR30231">
    <property type="entry name" value="DNA POLYMERASE III SUBUNIT EPSILON"/>
    <property type="match status" value="1"/>
</dbReference>
<dbReference type="AlphaFoldDB" id="A0A0B5FNE9"/>
<dbReference type="GO" id="GO:0008408">
    <property type="term" value="F:3'-5' exonuclease activity"/>
    <property type="evidence" value="ECO:0007669"/>
    <property type="project" value="TreeGrafter"/>
</dbReference>
<dbReference type="InterPro" id="IPR013520">
    <property type="entry name" value="Ribonucl_H"/>
</dbReference>
<dbReference type="GO" id="GO:0005829">
    <property type="term" value="C:cytosol"/>
    <property type="evidence" value="ECO:0007669"/>
    <property type="project" value="TreeGrafter"/>
</dbReference>
<sequence>MLPAQCVVLDLETTGTSPQYDRIIEIGLCEIEQGRVVGEWSSLVNPEVRLSPFIVQYTGISDALVAEAPPLPPVSAPWARCAD</sequence>
<evidence type="ECO:0000313" key="2">
    <source>
        <dbReference type="EMBL" id="AJF05515.1"/>
    </source>
</evidence>
<dbReference type="Gene3D" id="3.30.420.10">
    <property type="entry name" value="Ribonuclease H-like superfamily/Ribonuclease H"/>
    <property type="match status" value="1"/>
</dbReference>
<dbReference type="GO" id="GO:0003676">
    <property type="term" value="F:nucleic acid binding"/>
    <property type="evidence" value="ECO:0007669"/>
    <property type="project" value="InterPro"/>
</dbReference>
<proteinExistence type="predicted"/>
<dbReference type="InterPro" id="IPR012337">
    <property type="entry name" value="RNaseH-like_sf"/>
</dbReference>
<dbReference type="Proteomes" id="UP000035036">
    <property type="component" value="Chromosome"/>
</dbReference>
<dbReference type="InterPro" id="IPR036397">
    <property type="entry name" value="RNaseH_sf"/>
</dbReference>
<accession>A0A0B5FNE9</accession>
<dbReference type="CDD" id="cd06127">
    <property type="entry name" value="DEDDh"/>
    <property type="match status" value="1"/>
</dbReference>
<dbReference type="EMBL" id="CP010311">
    <property type="protein sequence ID" value="AJF05515.1"/>
    <property type="molecule type" value="Genomic_DNA"/>
</dbReference>
<feature type="domain" description="Exonuclease" evidence="1">
    <location>
        <begin position="7"/>
        <end position="73"/>
    </location>
</feature>
<dbReference type="RefSeq" id="WP_040198875.1">
    <property type="nucleotide sequence ID" value="NZ_CP010311.1"/>
</dbReference>
<dbReference type="Pfam" id="PF00929">
    <property type="entry name" value="RNase_T"/>
    <property type="match status" value="1"/>
</dbReference>
<dbReference type="GO" id="GO:0045004">
    <property type="term" value="P:DNA replication proofreading"/>
    <property type="evidence" value="ECO:0007669"/>
    <property type="project" value="TreeGrafter"/>
</dbReference>
<evidence type="ECO:0000313" key="3">
    <source>
        <dbReference type="Proteomes" id="UP000035036"/>
    </source>
</evidence>
<keyword evidence="3" id="KW-1185">Reference proteome</keyword>
<dbReference type="STRING" id="483547.GSUB_01500"/>
<protein>
    <recommendedName>
        <fullName evidence="1">Exonuclease domain-containing protein</fullName>
    </recommendedName>
</protein>
<organism evidence="2 3">
    <name type="scientific">Geoalkalibacter subterraneus</name>
    <dbReference type="NCBI Taxonomy" id="483547"/>
    <lineage>
        <taxon>Bacteria</taxon>
        <taxon>Pseudomonadati</taxon>
        <taxon>Thermodesulfobacteriota</taxon>
        <taxon>Desulfuromonadia</taxon>
        <taxon>Desulfuromonadales</taxon>
        <taxon>Geoalkalibacteraceae</taxon>
        <taxon>Geoalkalibacter</taxon>
    </lineage>
</organism>
<dbReference type="PANTHER" id="PTHR30231:SF37">
    <property type="entry name" value="EXODEOXYRIBONUCLEASE 10"/>
    <property type="match status" value="1"/>
</dbReference>
<dbReference type="HOGENOM" id="CLU_2537781_0_0_7"/>
<evidence type="ECO:0000259" key="1">
    <source>
        <dbReference type="Pfam" id="PF00929"/>
    </source>
</evidence>
<reference evidence="2 3" key="1">
    <citation type="journal article" date="2015" name="Genome Announc.">
        <title>Genomes of Geoalkalibacter ferrihydriticus Z-0531T and Geoalkalibacter subterraneus Red1T, Two Haloalkaliphilic Metal-Reducing Deltaproteobacteria.</title>
        <authorList>
            <person name="Badalamenti J.P."/>
            <person name="Krajmalnik-Brown R."/>
            <person name="Torres C.I."/>
            <person name="Bond D.R."/>
        </authorList>
    </citation>
    <scope>NUCLEOTIDE SEQUENCE [LARGE SCALE GENOMIC DNA]</scope>
    <source>
        <strain evidence="2 3">Red1</strain>
    </source>
</reference>
<dbReference type="KEGG" id="gsb:GSUB_01500"/>
<name>A0A0B5FNE9_9BACT</name>